<dbReference type="KEGG" id="vg:26640156"/>
<dbReference type="RefSeq" id="YP_009213612.1">
    <property type="nucleotide sequence ID" value="NC_028955.1"/>
</dbReference>
<name>A0A0K0KWE8_9CAUD</name>
<dbReference type="EMBL" id="KM359505">
    <property type="protein sequence ID" value="AIR93439.1"/>
    <property type="molecule type" value="Genomic_DNA"/>
</dbReference>
<dbReference type="GO" id="GO:0005506">
    <property type="term" value="F:iron ion binding"/>
    <property type="evidence" value="ECO:0007669"/>
    <property type="project" value="InterPro"/>
</dbReference>
<feature type="domain" description="NIF system FeS cluster assembly NifU C-terminal" evidence="2">
    <location>
        <begin position="49"/>
        <end position="90"/>
    </location>
</feature>
<organism evidence="3 4">
    <name type="scientific">Prochlorococcus phage P-TIM68</name>
    <dbReference type="NCBI Taxonomy" id="1542477"/>
    <lineage>
        <taxon>Viruses</taxon>
        <taxon>Duplodnaviria</taxon>
        <taxon>Heunggongvirae</taxon>
        <taxon>Uroviricota</taxon>
        <taxon>Caudoviricetes</taxon>
        <taxon>Pantevenvirales</taxon>
        <taxon>Kyanoviridae</taxon>
        <taxon>Haifavirus</taxon>
        <taxon>Haifavirus tim68</taxon>
    </lineage>
</organism>
<dbReference type="GO" id="GO:0051536">
    <property type="term" value="F:iron-sulfur cluster binding"/>
    <property type="evidence" value="ECO:0007669"/>
    <property type="project" value="InterPro"/>
</dbReference>
<dbReference type="Proteomes" id="UP000207741">
    <property type="component" value="Segment"/>
</dbReference>
<keyword evidence="4" id="KW-1185">Reference proteome</keyword>
<dbReference type="PANTHER" id="PTHR11178">
    <property type="entry name" value="IRON-SULFUR CLUSTER SCAFFOLD PROTEIN NFU-RELATED"/>
    <property type="match status" value="1"/>
</dbReference>
<reference evidence="4" key="1">
    <citation type="submission" date="2014-08" db="EMBL/GenBank/DDBJ databases">
        <authorList>
            <person name="Edwards T."/>
        </authorList>
    </citation>
    <scope>NUCLEOTIDE SEQUENCE [LARGE SCALE GENOMIC DNA]</scope>
</reference>
<dbReference type="GO" id="GO:0016226">
    <property type="term" value="P:iron-sulfur cluster assembly"/>
    <property type="evidence" value="ECO:0007669"/>
    <property type="project" value="InterPro"/>
</dbReference>
<dbReference type="OrthoDB" id="39928at10239"/>
<evidence type="ECO:0000313" key="4">
    <source>
        <dbReference type="Proteomes" id="UP000207741"/>
    </source>
</evidence>
<dbReference type="Pfam" id="PF01106">
    <property type="entry name" value="NifU"/>
    <property type="match status" value="1"/>
</dbReference>
<dbReference type="InterPro" id="IPR034904">
    <property type="entry name" value="FSCA_dom_sf"/>
</dbReference>
<dbReference type="Gene3D" id="3.30.300.130">
    <property type="entry name" value="Fe-S cluster assembly (FSCA)"/>
    <property type="match status" value="1"/>
</dbReference>
<comment type="similarity">
    <text evidence="1">Belongs to the NifU family.</text>
</comment>
<proteinExistence type="inferred from homology"/>
<dbReference type="SUPFAM" id="SSF117916">
    <property type="entry name" value="Fe-S cluster assembly (FSCA) domain-like"/>
    <property type="match status" value="1"/>
</dbReference>
<accession>A0A0K0KWE8</accession>
<sequence>MLSPQEVNKSLDDIRPYIEADGGYLEFVEIDYNLDENIRMYYGVREKEEAAVVKVRLHGACSTCVMSAQTLKMGIERHLTTHFPEIVGVIQVE</sequence>
<dbReference type="PANTHER" id="PTHR11178:SF25">
    <property type="entry name" value="NIFU-LIKE PROTEIN 3, CHLOROPLASTIC"/>
    <property type="match status" value="1"/>
</dbReference>
<protein>
    <recommendedName>
        <fullName evidence="2">NIF system FeS cluster assembly NifU C-terminal domain-containing protein</fullName>
    </recommendedName>
</protein>
<dbReference type="GeneID" id="26640156"/>
<evidence type="ECO:0000259" key="2">
    <source>
        <dbReference type="Pfam" id="PF01106"/>
    </source>
</evidence>
<evidence type="ECO:0000313" key="3">
    <source>
        <dbReference type="EMBL" id="AIR93439.1"/>
    </source>
</evidence>
<dbReference type="InterPro" id="IPR001075">
    <property type="entry name" value="NIF_FeS_clus_asmbl_NifU_C"/>
</dbReference>
<evidence type="ECO:0000256" key="1">
    <source>
        <dbReference type="ARBA" id="ARBA00006420"/>
    </source>
</evidence>